<dbReference type="EMBL" id="PEDL01000007">
    <property type="protein sequence ID" value="PHV70840.1"/>
    <property type="molecule type" value="Genomic_DNA"/>
</dbReference>
<keyword evidence="2" id="KW-1185">Reference proteome</keyword>
<evidence type="ECO:0000313" key="1">
    <source>
        <dbReference type="EMBL" id="PHV70840.1"/>
    </source>
</evidence>
<name>A0AC61DDF4_9FIRM</name>
<proteinExistence type="predicted"/>
<reference evidence="1" key="1">
    <citation type="submission" date="2017-10" db="EMBL/GenBank/DDBJ databases">
        <title>Genome sequence of cellulolytic Lachnospiraceae bacterium XHS1971 isolated from hotspring sediment.</title>
        <authorList>
            <person name="Vasudevan G."/>
            <person name="Joshi A.J."/>
            <person name="Hivarkar S."/>
            <person name="Lanjekar V.B."/>
            <person name="Dhakephalkar P.K."/>
            <person name="Dagar S."/>
        </authorList>
    </citation>
    <scope>NUCLEOTIDE SEQUENCE</scope>
    <source>
        <strain evidence="1">XHS1971</strain>
    </source>
</reference>
<sequence length="276" mass="31467">MSQTMLGYIKQDSPIHYLTGATKLICLLLFSFASMLTYDTRLLAIILIFSIVMFKVSKIQFKDVAFVVYFILVFLLLNNIAIFLFSPYEGVKIYGMRTDLFKLVGPYTVTVEQLFYQFNITLKYLSIIPMALLFMVATHPSEFAASLNRIGVSYKGAYAVAIALRYIPDVQRDYHDIAFAQQARGIDMSKKEKLSKRIKNITAILLPLIFSSLDRIETISCAMELRAFGNNKKRTWYSARPFKKGDYIAIGVATAFLVVAFLMMIKNGGRFYNPFL</sequence>
<organism evidence="1 2">
    <name type="scientific">Sporanaerobium hydrogeniformans</name>
    <dbReference type="NCBI Taxonomy" id="3072179"/>
    <lineage>
        <taxon>Bacteria</taxon>
        <taxon>Bacillati</taxon>
        <taxon>Bacillota</taxon>
        <taxon>Clostridia</taxon>
        <taxon>Lachnospirales</taxon>
        <taxon>Lachnospiraceae</taxon>
        <taxon>Sporanaerobium</taxon>
    </lineage>
</organism>
<gene>
    <name evidence="1" type="ORF">CS063_08740</name>
</gene>
<accession>A0AC61DDF4</accession>
<dbReference type="Proteomes" id="UP000224460">
    <property type="component" value="Unassembled WGS sequence"/>
</dbReference>
<evidence type="ECO:0000313" key="2">
    <source>
        <dbReference type="Proteomes" id="UP000224460"/>
    </source>
</evidence>
<comment type="caution">
    <text evidence="1">The sequence shown here is derived from an EMBL/GenBank/DDBJ whole genome shotgun (WGS) entry which is preliminary data.</text>
</comment>
<protein>
    <submittedName>
        <fullName evidence="1">Uncharacterized protein</fullName>
    </submittedName>
</protein>